<dbReference type="GO" id="GO:0032259">
    <property type="term" value="P:methylation"/>
    <property type="evidence" value="ECO:0007669"/>
    <property type="project" value="UniProtKB-KW"/>
</dbReference>
<keyword evidence="1" id="KW-0489">Methyltransferase</keyword>
<organism evidence="1 2">
    <name type="scientific">Paraburkholderia franconis</name>
    <dbReference type="NCBI Taxonomy" id="2654983"/>
    <lineage>
        <taxon>Bacteria</taxon>
        <taxon>Pseudomonadati</taxon>
        <taxon>Pseudomonadota</taxon>
        <taxon>Betaproteobacteria</taxon>
        <taxon>Burkholderiales</taxon>
        <taxon>Burkholderiaceae</taxon>
        <taxon>Paraburkholderia</taxon>
    </lineage>
</organism>
<dbReference type="Pfam" id="PF13489">
    <property type="entry name" value="Methyltransf_23"/>
    <property type="match status" value="1"/>
</dbReference>
<dbReference type="EMBL" id="WHNP01000014">
    <property type="protein sequence ID" value="MPW18623.1"/>
    <property type="molecule type" value="Genomic_DNA"/>
</dbReference>
<dbReference type="SUPFAM" id="SSF53335">
    <property type="entry name" value="S-adenosyl-L-methionine-dependent methyltransferases"/>
    <property type="match status" value="1"/>
</dbReference>
<dbReference type="RefSeq" id="WP_152760147.1">
    <property type="nucleotide sequence ID" value="NZ_WHNP01000014.1"/>
</dbReference>
<gene>
    <name evidence="1" type="ORF">GCT13_17290</name>
</gene>
<dbReference type="InterPro" id="IPR029063">
    <property type="entry name" value="SAM-dependent_MTases_sf"/>
</dbReference>
<evidence type="ECO:0000313" key="2">
    <source>
        <dbReference type="Proteomes" id="UP000484381"/>
    </source>
</evidence>
<name>A0A7X1NBU8_9BURK</name>
<protein>
    <submittedName>
        <fullName evidence="1">Methyltransferase domain-containing protein</fullName>
    </submittedName>
</protein>
<keyword evidence="2" id="KW-1185">Reference proteome</keyword>
<proteinExistence type="predicted"/>
<reference evidence="1 2" key="1">
    <citation type="submission" date="2019-10" db="EMBL/GenBank/DDBJ databases">
        <title>Paraburkholderia sp. isolated from nodules of Mimosa pudica from Brazilian Atlantic Forest soils.</title>
        <authorList>
            <person name="Paulitsch F."/>
            <person name="Hungria M."/>
            <person name="Dall'Agnol R."/>
        </authorList>
    </citation>
    <scope>NUCLEOTIDE SEQUENCE [LARGE SCALE GENOMIC DNA]</scope>
    <source>
        <strain evidence="1 2">CNPSo 3157</strain>
    </source>
</reference>
<dbReference type="Proteomes" id="UP000484381">
    <property type="component" value="Unassembled WGS sequence"/>
</dbReference>
<accession>A0A7X1NBU8</accession>
<keyword evidence="1" id="KW-0808">Transferase</keyword>
<dbReference type="PANTHER" id="PTHR43861">
    <property type="entry name" value="TRANS-ACONITATE 2-METHYLTRANSFERASE-RELATED"/>
    <property type="match status" value="1"/>
</dbReference>
<evidence type="ECO:0000313" key="1">
    <source>
        <dbReference type="EMBL" id="MPW18623.1"/>
    </source>
</evidence>
<dbReference type="AlphaFoldDB" id="A0A7X1NBU8"/>
<dbReference type="GO" id="GO:0008168">
    <property type="term" value="F:methyltransferase activity"/>
    <property type="evidence" value="ECO:0007669"/>
    <property type="project" value="UniProtKB-KW"/>
</dbReference>
<dbReference type="CDD" id="cd02440">
    <property type="entry name" value="AdoMet_MTases"/>
    <property type="match status" value="1"/>
</dbReference>
<dbReference type="Gene3D" id="3.40.50.150">
    <property type="entry name" value="Vaccinia Virus protein VP39"/>
    <property type="match status" value="1"/>
</dbReference>
<comment type="caution">
    <text evidence="1">The sequence shown here is derived from an EMBL/GenBank/DDBJ whole genome shotgun (WGS) entry which is preliminary data.</text>
</comment>
<sequence length="272" mass="30522">MKRADGRGASRPSGEKGAIVRFDWRIERDGGCLYSGPPVSTFSFFAMKQTPVHHIHNDELLKLMPTHVRRVVEVGCSSGALAREYRKLNPDVHYVGIEVVPEYAELARAHCDEVTVLDIETVDEARFRSDLAADCYVFADVLEHLRDPWDVLRKIHAALTANNGGYVVACIPNMQHWSIQARLSYGDLRYADMGLLDRTHLRWFTLQTMIEMFAQTGYRVEDGARRIFHEPQRETFLPVIKAMAAAAGGDGEAAVRDALPLQYVIKAVPAQA</sequence>